<keyword evidence="3" id="KW-1185">Reference proteome</keyword>
<organism evidence="2 3">
    <name type="scientific">Panicum virgatum</name>
    <name type="common">Blackwell switchgrass</name>
    <dbReference type="NCBI Taxonomy" id="38727"/>
    <lineage>
        <taxon>Eukaryota</taxon>
        <taxon>Viridiplantae</taxon>
        <taxon>Streptophyta</taxon>
        <taxon>Embryophyta</taxon>
        <taxon>Tracheophyta</taxon>
        <taxon>Spermatophyta</taxon>
        <taxon>Magnoliopsida</taxon>
        <taxon>Liliopsida</taxon>
        <taxon>Poales</taxon>
        <taxon>Poaceae</taxon>
        <taxon>PACMAD clade</taxon>
        <taxon>Panicoideae</taxon>
        <taxon>Panicodae</taxon>
        <taxon>Paniceae</taxon>
        <taxon>Panicinae</taxon>
        <taxon>Panicum</taxon>
        <taxon>Panicum sect. Hiantes</taxon>
    </lineage>
</organism>
<accession>A0A8T0U987</accession>
<protein>
    <submittedName>
        <fullName evidence="2">Uncharacterized protein</fullName>
    </submittedName>
</protein>
<sequence length="123" mass="13029">MAAAHGPVQKRNSRFGHVPPMTDSASEAAPSPGACAPASCPEARRIPASRRHGPCQRPRSSRPHRLGPKRSPRAAAAAEANLEASSAFHGRLEAGVRCNTNLLFRKGQGELPPYGRIGRHVGI</sequence>
<name>A0A8T0U987_PANVG</name>
<comment type="caution">
    <text evidence="2">The sequence shown here is derived from an EMBL/GenBank/DDBJ whole genome shotgun (WGS) entry which is preliminary data.</text>
</comment>
<feature type="compositionally biased region" description="Basic residues" evidence="1">
    <location>
        <begin position="47"/>
        <end position="72"/>
    </location>
</feature>
<feature type="region of interest" description="Disordered" evidence="1">
    <location>
        <begin position="1"/>
        <end position="78"/>
    </location>
</feature>
<reference evidence="2" key="1">
    <citation type="submission" date="2020-05" db="EMBL/GenBank/DDBJ databases">
        <title>WGS assembly of Panicum virgatum.</title>
        <authorList>
            <person name="Lovell J.T."/>
            <person name="Jenkins J."/>
            <person name="Shu S."/>
            <person name="Juenger T.E."/>
            <person name="Schmutz J."/>
        </authorList>
    </citation>
    <scope>NUCLEOTIDE SEQUENCE</scope>
    <source>
        <strain evidence="2">AP13</strain>
    </source>
</reference>
<proteinExistence type="predicted"/>
<evidence type="ECO:0000256" key="1">
    <source>
        <dbReference type="SAM" id="MobiDB-lite"/>
    </source>
</evidence>
<dbReference type="Proteomes" id="UP000823388">
    <property type="component" value="Chromosome 3N"/>
</dbReference>
<dbReference type="EMBL" id="CM029042">
    <property type="protein sequence ID" value="KAG2617583.1"/>
    <property type="molecule type" value="Genomic_DNA"/>
</dbReference>
<evidence type="ECO:0000313" key="3">
    <source>
        <dbReference type="Proteomes" id="UP000823388"/>
    </source>
</evidence>
<gene>
    <name evidence="2" type="ORF">PVAP13_3NG182187</name>
</gene>
<dbReference type="AlphaFoldDB" id="A0A8T0U987"/>
<evidence type="ECO:0000313" key="2">
    <source>
        <dbReference type="EMBL" id="KAG2617583.1"/>
    </source>
</evidence>
<feature type="compositionally biased region" description="Low complexity" evidence="1">
    <location>
        <begin position="24"/>
        <end position="41"/>
    </location>
</feature>